<evidence type="ECO:0000256" key="3">
    <source>
        <dbReference type="ARBA" id="ARBA00023242"/>
    </source>
</evidence>
<evidence type="ECO:0000256" key="1">
    <source>
        <dbReference type="ARBA" id="ARBA00004123"/>
    </source>
</evidence>
<gene>
    <name evidence="6" type="ORF">F511_36227</name>
</gene>
<feature type="region of interest" description="Disordered" evidence="4">
    <location>
        <begin position="505"/>
        <end position="525"/>
    </location>
</feature>
<keyword evidence="3" id="KW-0539">Nucleus</keyword>
<keyword evidence="2" id="KW-0227">DNA damage</keyword>
<dbReference type="SUPFAM" id="SSF52113">
    <property type="entry name" value="BRCT domain"/>
    <property type="match status" value="1"/>
</dbReference>
<dbReference type="OrthoDB" id="342264at2759"/>
<feature type="compositionally biased region" description="Polar residues" evidence="4">
    <location>
        <begin position="603"/>
        <end position="615"/>
    </location>
</feature>
<dbReference type="CDD" id="cd17744">
    <property type="entry name" value="BRCT_MDC1_rpt1"/>
    <property type="match status" value="1"/>
</dbReference>
<feature type="region of interest" description="Disordered" evidence="4">
    <location>
        <begin position="845"/>
        <end position="867"/>
    </location>
</feature>
<proteinExistence type="predicted"/>
<dbReference type="InterPro" id="IPR051579">
    <property type="entry name" value="DDR_Transcriptional_Reg"/>
</dbReference>
<evidence type="ECO:0000256" key="2">
    <source>
        <dbReference type="ARBA" id="ARBA00022763"/>
    </source>
</evidence>
<organism evidence="6 7">
    <name type="scientific">Dorcoceras hygrometricum</name>
    <dbReference type="NCBI Taxonomy" id="472368"/>
    <lineage>
        <taxon>Eukaryota</taxon>
        <taxon>Viridiplantae</taxon>
        <taxon>Streptophyta</taxon>
        <taxon>Embryophyta</taxon>
        <taxon>Tracheophyta</taxon>
        <taxon>Spermatophyta</taxon>
        <taxon>Magnoliopsida</taxon>
        <taxon>eudicotyledons</taxon>
        <taxon>Gunneridae</taxon>
        <taxon>Pentapetalae</taxon>
        <taxon>asterids</taxon>
        <taxon>lamiids</taxon>
        <taxon>Lamiales</taxon>
        <taxon>Gesneriaceae</taxon>
        <taxon>Didymocarpoideae</taxon>
        <taxon>Trichosporeae</taxon>
        <taxon>Loxocarpinae</taxon>
        <taxon>Dorcoceras</taxon>
    </lineage>
</organism>
<dbReference type="InterPro" id="IPR001357">
    <property type="entry name" value="BRCT_dom"/>
</dbReference>
<dbReference type="GO" id="GO:0005634">
    <property type="term" value="C:nucleus"/>
    <property type="evidence" value="ECO:0007669"/>
    <property type="project" value="UniProtKB-SubCell"/>
</dbReference>
<feature type="domain" description="BRCT" evidence="5">
    <location>
        <begin position="961"/>
        <end position="1050"/>
    </location>
</feature>
<dbReference type="PANTHER" id="PTHR23196:SF1">
    <property type="entry name" value="PAX-INTERACTING PROTEIN 1"/>
    <property type="match status" value="1"/>
</dbReference>
<dbReference type="Pfam" id="PF16770">
    <property type="entry name" value="RTT107_BRCT_5"/>
    <property type="match status" value="1"/>
</dbReference>
<dbReference type="PANTHER" id="PTHR23196">
    <property type="entry name" value="PAX TRANSCRIPTION ACTIVATION DOMAIN INTERACTING PROTEIN"/>
    <property type="match status" value="1"/>
</dbReference>
<evidence type="ECO:0000256" key="4">
    <source>
        <dbReference type="SAM" id="MobiDB-lite"/>
    </source>
</evidence>
<protein>
    <recommendedName>
        <fullName evidence="5">BRCT domain-containing protein</fullName>
    </recommendedName>
</protein>
<dbReference type="AlphaFoldDB" id="A0A2Z7A7N5"/>
<dbReference type="Gene3D" id="3.40.50.10190">
    <property type="entry name" value="BRCT domain"/>
    <property type="match status" value="2"/>
</dbReference>
<accession>A0A2Z7A7N5</accession>
<name>A0A2Z7A7N5_9LAMI</name>
<comment type="subcellular location">
    <subcellularLocation>
        <location evidence="1">Nucleus</location>
    </subcellularLocation>
</comment>
<evidence type="ECO:0000259" key="5">
    <source>
        <dbReference type="PROSITE" id="PS50172"/>
    </source>
</evidence>
<sequence>MGTLGGVENGNHTNSRKNDFEYLSDMETQQVDSQFSPGGDLRVDGADDFHYPFSTMPVDDDFLLEDAPFSTMPVDDDFLLEDALETQLVDLAEETQLVGIVEESQSSYLAGETQLMDLAWDTQVLDDFDCVNHEPTQLLDQSGETQVLDDFNCVNDIPTELSNANNIDACDASDNDKADKTEVRCDTQQFFPDDSLKGHGRDLAIHVNMVDASSGNQGESVLRTPSDCFTAKEHHSGSFCRDFTSIRASSVRASGLAARARGASGKLCSFSREKSSFEQQRCEQEGTFLSGDLFKFGRKNNEECLWNGNDESNEKLRDPIRKGSNTMRKLFTEDRAVEVCQSEANNNQTDGNLNTAELDASEVHLAGLSYVNSEEPGDLSQANALEVVDRFLELNVMEHDQSSGCRINVAEKPMVIKVVKGSRDLAKNSILRSAGVECRAYDWDDTREDEGGGDFFQKKKELFFDKGSPQERTYSEARKSCCADLTKTKIDGDLGIEKKQAKCKKKPGHPAYTDSGMHTRRRAKGKSFHCRDEVLNLKKDLDNQSNVASAHKLTENVSSRDISDLKNVGPDTQMAAEALGTFCMELHSLNTSNDVPDEGVAPITNTSAENRSSDGVVTRQAKRVMRTSSNTSNDSTFSSVKQTKNITNQCDADPRRAEQSRLADVNDDFVLYSKEERQSTIPPRMEEQKAGRARKRSIIQESDPNQNVELTSRKPESKHFFVQQPNSSLPVAHRTRRAKKLDGSKASGDAFHALEGITDLLSTSVIGKGRIAADDENSEMGTIKNVRKARSVMVKKSNKRCVGMCSSSLQKRSALELPDPKGTRQTAFLVEEELDAQCNATLERARENGSRRNNVDHRGSDSGKLTANLNDAVDPCTSMQCDGMGDVKTSKSSEGAETSISTCNTPATCATPVNNASPICMGDEYHKQSCRKNLSRVSLIKEVNSLLTDTSVPFSETKDLRKRKDTSNIRVLFSQHLDEDVVKQQRKVLARLGASDASSMSDATHFVADEFIRTRNMLEAIACGKPVVTHLWLESCGQASCFVNEKNYILRDARREKEFGFSMPVSLSRASQHSLLQGQKVFVTPNTKPGKDIIANLIKAVHGLAVERLGRSALKDEKLPDDLLIISCEDDYDICVAFLEKGAAVYSSELLLNGIVKQKLEYERHRLFVDRVKSTRSRIWVRKNKHHVT</sequence>
<feature type="compositionally biased region" description="Basic and acidic residues" evidence="4">
    <location>
        <begin position="845"/>
        <end position="861"/>
    </location>
</feature>
<dbReference type="SMART" id="SM00292">
    <property type="entry name" value="BRCT"/>
    <property type="match status" value="2"/>
</dbReference>
<feature type="compositionally biased region" description="Low complexity" evidence="4">
    <location>
        <begin position="627"/>
        <end position="639"/>
    </location>
</feature>
<dbReference type="InterPro" id="IPR036420">
    <property type="entry name" value="BRCT_dom_sf"/>
</dbReference>
<feature type="region of interest" description="Disordered" evidence="4">
    <location>
        <begin position="593"/>
        <end position="642"/>
    </location>
</feature>
<dbReference type="CDD" id="cd18432">
    <property type="entry name" value="BRCT_PAXIP1_rpt6_like"/>
    <property type="match status" value="1"/>
</dbReference>
<dbReference type="GO" id="GO:0006974">
    <property type="term" value="P:DNA damage response"/>
    <property type="evidence" value="ECO:0007669"/>
    <property type="project" value="UniProtKB-KW"/>
</dbReference>
<evidence type="ECO:0000313" key="6">
    <source>
        <dbReference type="EMBL" id="KZV14940.1"/>
    </source>
</evidence>
<dbReference type="EMBL" id="KV020152">
    <property type="protein sequence ID" value="KZV14940.1"/>
    <property type="molecule type" value="Genomic_DNA"/>
</dbReference>
<dbReference type="Pfam" id="PF16589">
    <property type="entry name" value="BRCT_2"/>
    <property type="match status" value="1"/>
</dbReference>
<dbReference type="Proteomes" id="UP000250235">
    <property type="component" value="Unassembled WGS sequence"/>
</dbReference>
<reference evidence="6 7" key="1">
    <citation type="journal article" date="2015" name="Proc. Natl. Acad. Sci. U.S.A.">
        <title>The resurrection genome of Boea hygrometrica: A blueprint for survival of dehydration.</title>
        <authorList>
            <person name="Xiao L."/>
            <person name="Yang G."/>
            <person name="Zhang L."/>
            <person name="Yang X."/>
            <person name="Zhao S."/>
            <person name="Ji Z."/>
            <person name="Zhou Q."/>
            <person name="Hu M."/>
            <person name="Wang Y."/>
            <person name="Chen M."/>
            <person name="Xu Y."/>
            <person name="Jin H."/>
            <person name="Xiao X."/>
            <person name="Hu G."/>
            <person name="Bao F."/>
            <person name="Hu Y."/>
            <person name="Wan P."/>
            <person name="Li L."/>
            <person name="Deng X."/>
            <person name="Kuang T."/>
            <person name="Xiang C."/>
            <person name="Zhu J.K."/>
            <person name="Oliver M.J."/>
            <person name="He Y."/>
        </authorList>
    </citation>
    <scope>NUCLEOTIDE SEQUENCE [LARGE SCALE GENOMIC DNA]</scope>
    <source>
        <strain evidence="7">cv. XS01</strain>
    </source>
</reference>
<dbReference type="PROSITE" id="PS50172">
    <property type="entry name" value="BRCT"/>
    <property type="match status" value="1"/>
</dbReference>
<keyword evidence="7" id="KW-1185">Reference proteome</keyword>
<evidence type="ECO:0000313" key="7">
    <source>
        <dbReference type="Proteomes" id="UP000250235"/>
    </source>
</evidence>